<dbReference type="GO" id="GO:0000155">
    <property type="term" value="F:phosphorelay sensor kinase activity"/>
    <property type="evidence" value="ECO:0007669"/>
    <property type="project" value="InterPro"/>
</dbReference>
<dbReference type="InterPro" id="IPR005467">
    <property type="entry name" value="His_kinase_dom"/>
</dbReference>
<evidence type="ECO:0000259" key="10">
    <source>
        <dbReference type="PROSITE" id="PS50109"/>
    </source>
</evidence>
<dbReference type="PRINTS" id="PR00344">
    <property type="entry name" value="BCTRLSENSOR"/>
</dbReference>
<name>A0A246WLC7_9BURK</name>
<dbReference type="EMBL" id="NJGU01000013">
    <property type="protein sequence ID" value="OWY27047.1"/>
    <property type="molecule type" value="Genomic_DNA"/>
</dbReference>
<dbReference type="InterPro" id="IPR003594">
    <property type="entry name" value="HATPase_dom"/>
</dbReference>
<proteinExistence type="predicted"/>
<dbReference type="SMART" id="SM00388">
    <property type="entry name" value="HisKA"/>
    <property type="match status" value="1"/>
</dbReference>
<dbReference type="PROSITE" id="PS50109">
    <property type="entry name" value="HIS_KIN"/>
    <property type="match status" value="1"/>
</dbReference>
<dbReference type="Gene3D" id="3.40.50.2300">
    <property type="match status" value="1"/>
</dbReference>
<organism evidence="12 13">
    <name type="scientific">Herbaspirillum robiniae</name>
    <dbReference type="NCBI Taxonomy" id="2014887"/>
    <lineage>
        <taxon>Bacteria</taxon>
        <taxon>Pseudomonadati</taxon>
        <taxon>Pseudomonadota</taxon>
        <taxon>Betaproteobacteria</taxon>
        <taxon>Burkholderiales</taxon>
        <taxon>Oxalobacteraceae</taxon>
        <taxon>Herbaspirillum</taxon>
    </lineage>
</organism>
<feature type="domain" description="Histidine kinase" evidence="10">
    <location>
        <begin position="254"/>
        <end position="470"/>
    </location>
</feature>
<evidence type="ECO:0000256" key="5">
    <source>
        <dbReference type="ARBA" id="ARBA00022679"/>
    </source>
</evidence>
<reference evidence="12 13" key="1">
    <citation type="submission" date="2017-06" db="EMBL/GenBank/DDBJ databases">
        <title>Herbaspirillum phytohormonus sp. nov., isolated from the root nodule of Robinia pseudoacacia in lead-zinc mine.</title>
        <authorList>
            <person name="Fan M."/>
            <person name="Lin Y."/>
        </authorList>
    </citation>
    <scope>NUCLEOTIDE SEQUENCE [LARGE SCALE GENOMIC DNA]</scope>
    <source>
        <strain evidence="12 13">HZ10</strain>
    </source>
</reference>
<evidence type="ECO:0000256" key="1">
    <source>
        <dbReference type="ARBA" id="ARBA00000085"/>
    </source>
</evidence>
<dbReference type="Gene3D" id="3.30.450.40">
    <property type="match status" value="1"/>
</dbReference>
<dbReference type="EC" id="2.7.13.3" evidence="3"/>
<accession>A0A246WLC7</accession>
<evidence type="ECO:0000256" key="6">
    <source>
        <dbReference type="ARBA" id="ARBA00022777"/>
    </source>
</evidence>
<dbReference type="Pfam" id="PF13185">
    <property type="entry name" value="GAF_2"/>
    <property type="match status" value="1"/>
</dbReference>
<keyword evidence="4 7" id="KW-0597">Phosphoprotein</keyword>
<dbReference type="Gene3D" id="3.30.565.10">
    <property type="entry name" value="Histidine kinase-like ATPase, C-terminal domain"/>
    <property type="match status" value="1"/>
</dbReference>
<dbReference type="InterPro" id="IPR036890">
    <property type="entry name" value="HATPase_C_sf"/>
</dbReference>
<feature type="modified residue" description="4-aspartylphosphate" evidence="7">
    <location>
        <position position="542"/>
    </location>
</feature>
<sequence length="626" mass="68093">MPYQQARDAVRKVQMMQDPLVHSAAAASGRSEAPRVPQVEDKTAELREALAIVEAQKRQLEIELEDARLLHGISSMMADEDSVDALYQKLVDAATLVMRSDFGSMQRYDRARGELELIAHHGLNEDAVRFWQWVYPGRATTCGKALETGKRVIVRDFENCDYIVGSDDLEAFRKAGVRAAQSTPLLTRNGNLVGMITTHWTHCHEPKERDLRLFDIIARQAADLIERNTTMQALQLQTQSLLEADRYKDEFLATLAHELRNPLAPIRTGLTLLKIGKPGQEARILPMMERQLGHMVRLIDDLLDVSRISRGVVALKPGRVSLGAIIDSAVETSRPLINAASHKFTVTVPGNEVWLEVDETRIAQVISNLLNNAAKYTPHGGQIALVAEVADDAISVRVIDNGIGIPASMLPRIFDLFTQVDKGSERSQTGLGVGLALARHLAEMHGGRIDVASDGDDAGSVFTLRLPASVLAVPEAPAGGEPARGQVAVDPLRILIVDDNVDAAESLALLLNNLGHTTGIVLESPKAVATALEFRPDVMFLDIGMPYLNGFDLARDIRSNEALGGVYLAALSGWGTDEDRARSRAAGIDCHMTKPALADDVEKVLSGAGRQSPSRSAGMAPDQMVR</sequence>
<dbReference type="SMART" id="SM00065">
    <property type="entry name" value="GAF"/>
    <property type="match status" value="1"/>
</dbReference>
<dbReference type="SMART" id="SM00387">
    <property type="entry name" value="HATPase_c"/>
    <property type="match status" value="1"/>
</dbReference>
<dbReference type="Proteomes" id="UP000197596">
    <property type="component" value="Unassembled WGS sequence"/>
</dbReference>
<dbReference type="InterPro" id="IPR029016">
    <property type="entry name" value="GAF-like_dom_sf"/>
</dbReference>
<dbReference type="GO" id="GO:0005886">
    <property type="term" value="C:plasma membrane"/>
    <property type="evidence" value="ECO:0007669"/>
    <property type="project" value="UniProtKB-SubCell"/>
</dbReference>
<evidence type="ECO:0000256" key="4">
    <source>
        <dbReference type="ARBA" id="ARBA00022553"/>
    </source>
</evidence>
<feature type="region of interest" description="Disordered" evidence="9">
    <location>
        <begin position="607"/>
        <end position="626"/>
    </location>
</feature>
<dbReference type="CDD" id="cd00082">
    <property type="entry name" value="HisKA"/>
    <property type="match status" value="1"/>
</dbReference>
<dbReference type="Pfam" id="PF02518">
    <property type="entry name" value="HATPase_c"/>
    <property type="match status" value="1"/>
</dbReference>
<evidence type="ECO:0000313" key="12">
    <source>
        <dbReference type="EMBL" id="OWY27047.1"/>
    </source>
</evidence>
<dbReference type="SUPFAM" id="SSF55781">
    <property type="entry name" value="GAF domain-like"/>
    <property type="match status" value="1"/>
</dbReference>
<dbReference type="PANTHER" id="PTHR43547:SF2">
    <property type="entry name" value="HYBRID SIGNAL TRANSDUCTION HISTIDINE KINASE C"/>
    <property type="match status" value="1"/>
</dbReference>
<evidence type="ECO:0000256" key="2">
    <source>
        <dbReference type="ARBA" id="ARBA00004429"/>
    </source>
</evidence>
<comment type="caution">
    <text evidence="12">The sequence shown here is derived from an EMBL/GenBank/DDBJ whole genome shotgun (WGS) entry which is preliminary data.</text>
</comment>
<keyword evidence="5" id="KW-0808">Transferase</keyword>
<dbReference type="AlphaFoldDB" id="A0A246WLC7"/>
<evidence type="ECO:0000259" key="11">
    <source>
        <dbReference type="PROSITE" id="PS50110"/>
    </source>
</evidence>
<dbReference type="SUPFAM" id="SSF52172">
    <property type="entry name" value="CheY-like"/>
    <property type="match status" value="1"/>
</dbReference>
<keyword evidence="6" id="KW-0418">Kinase</keyword>
<evidence type="ECO:0000256" key="8">
    <source>
        <dbReference type="SAM" id="Coils"/>
    </source>
</evidence>
<dbReference type="Pfam" id="PF00512">
    <property type="entry name" value="HisKA"/>
    <property type="match status" value="1"/>
</dbReference>
<dbReference type="Pfam" id="PF00072">
    <property type="entry name" value="Response_reg"/>
    <property type="match status" value="1"/>
</dbReference>
<comment type="catalytic activity">
    <reaction evidence="1">
        <text>ATP + protein L-histidine = ADP + protein N-phospho-L-histidine.</text>
        <dbReference type="EC" id="2.7.13.3"/>
    </reaction>
</comment>
<evidence type="ECO:0000256" key="9">
    <source>
        <dbReference type="SAM" id="MobiDB-lite"/>
    </source>
</evidence>
<gene>
    <name evidence="12" type="ORF">CEJ42_20685</name>
</gene>
<dbReference type="InterPro" id="IPR011006">
    <property type="entry name" value="CheY-like_superfamily"/>
</dbReference>
<dbReference type="InterPro" id="IPR004358">
    <property type="entry name" value="Sig_transdc_His_kin-like_C"/>
</dbReference>
<evidence type="ECO:0000313" key="13">
    <source>
        <dbReference type="Proteomes" id="UP000197596"/>
    </source>
</evidence>
<dbReference type="InterPro" id="IPR003661">
    <property type="entry name" value="HisK_dim/P_dom"/>
</dbReference>
<feature type="coiled-coil region" evidence="8">
    <location>
        <begin position="39"/>
        <end position="70"/>
    </location>
</feature>
<protein>
    <recommendedName>
        <fullName evidence="3">histidine kinase</fullName>
        <ecNumber evidence="3">2.7.13.3</ecNumber>
    </recommendedName>
</protein>
<dbReference type="InterPro" id="IPR036097">
    <property type="entry name" value="HisK_dim/P_sf"/>
</dbReference>
<dbReference type="PROSITE" id="PS50110">
    <property type="entry name" value="RESPONSE_REGULATORY"/>
    <property type="match status" value="1"/>
</dbReference>
<dbReference type="PANTHER" id="PTHR43547">
    <property type="entry name" value="TWO-COMPONENT HISTIDINE KINASE"/>
    <property type="match status" value="1"/>
</dbReference>
<evidence type="ECO:0000256" key="7">
    <source>
        <dbReference type="PROSITE-ProRule" id="PRU00169"/>
    </source>
</evidence>
<dbReference type="InterPro" id="IPR003018">
    <property type="entry name" value="GAF"/>
</dbReference>
<comment type="subcellular location">
    <subcellularLocation>
        <location evidence="2">Cell inner membrane</location>
        <topology evidence="2">Multi-pass membrane protein</topology>
    </subcellularLocation>
</comment>
<dbReference type="SUPFAM" id="SSF55874">
    <property type="entry name" value="ATPase domain of HSP90 chaperone/DNA topoisomerase II/histidine kinase"/>
    <property type="match status" value="1"/>
</dbReference>
<keyword evidence="8" id="KW-0175">Coiled coil</keyword>
<dbReference type="SMART" id="SM00448">
    <property type="entry name" value="REC"/>
    <property type="match status" value="1"/>
</dbReference>
<dbReference type="Gene3D" id="1.10.287.130">
    <property type="match status" value="1"/>
</dbReference>
<dbReference type="FunFam" id="3.30.565.10:FF:000006">
    <property type="entry name" value="Sensor histidine kinase WalK"/>
    <property type="match status" value="1"/>
</dbReference>
<dbReference type="InterPro" id="IPR001789">
    <property type="entry name" value="Sig_transdc_resp-reg_receiver"/>
</dbReference>
<feature type="domain" description="Response regulatory" evidence="11">
    <location>
        <begin position="493"/>
        <end position="609"/>
    </location>
</feature>
<evidence type="ECO:0000256" key="3">
    <source>
        <dbReference type="ARBA" id="ARBA00012438"/>
    </source>
</evidence>
<dbReference type="SUPFAM" id="SSF47384">
    <property type="entry name" value="Homodimeric domain of signal transducing histidine kinase"/>
    <property type="match status" value="1"/>
</dbReference>